<dbReference type="AlphaFoldDB" id="A0A0W0WU52"/>
<keyword evidence="5" id="KW-1185">Reference proteome</keyword>
<dbReference type="STRING" id="45070.Lnau_0813"/>
<protein>
    <submittedName>
        <fullName evidence="4">Uncharacterized protein</fullName>
    </submittedName>
</protein>
<dbReference type="Gene3D" id="1.10.357.40">
    <property type="entry name" value="YbiA-like"/>
    <property type="match status" value="1"/>
</dbReference>
<evidence type="ECO:0000313" key="4">
    <source>
        <dbReference type="EMBL" id="KTD35829.1"/>
    </source>
</evidence>
<feature type="compositionally biased region" description="Basic and acidic residues" evidence="3">
    <location>
        <begin position="436"/>
        <end position="447"/>
    </location>
</feature>
<sequence>MPKPYVSLGGVKIAPFKNPSTEPYGVFANTTPSGKYPIKQTVTMDGGSRTIVWPSSEHAFHAQKILHLKGKLPASHPAQKTLTKMLNEIAATHAGTNKEYLPRDDYDPLVNKYLDQLNKDGLNLKDKYAFDALCDADFHATKNPTGKKGTINFMRTVIAMKLEQHPELREKAMECAREGILPVEISQYDVNWASGPDGNGLNMLGILILEEGNKLLIQKGEKPRIPNPTQAYQQLQSTHSAALAHNNQVNNLTPNAANWVFPKSNPPIQFKGSDYYSQPIMSASEMEKSLKKGIVPLVSDKETVLDGCLNLGINKKDAAQLLAAYSVKSAMSNLNAQVKVQMVSNTRANVKGHDPQAMKITFNSQQEAQEFCERLYKEHGVHSLTRGPGKMKSPQNGSVFLTKQDLDKLAKHAQLSKSNVGKLAFDALANSFSQAKQDKIEDKKDDSYTSGMRL</sequence>
<comment type="catalytic activity">
    <reaction evidence="2">
        <text>2,5-diamino-6-hydroxy-4-(5-phosphoribosylamino)-pyrimidine + H2O = 2,5,6-triamino-4-hydroxypyrimidine + D-ribose 5-phosphate</text>
        <dbReference type="Rhea" id="RHEA:23436"/>
        <dbReference type="ChEBI" id="CHEBI:15377"/>
        <dbReference type="ChEBI" id="CHEBI:58614"/>
        <dbReference type="ChEBI" id="CHEBI:78346"/>
        <dbReference type="ChEBI" id="CHEBI:137796"/>
    </reaction>
</comment>
<organism evidence="4 5">
    <name type="scientific">Legionella nautarum</name>
    <dbReference type="NCBI Taxonomy" id="45070"/>
    <lineage>
        <taxon>Bacteria</taxon>
        <taxon>Pseudomonadati</taxon>
        <taxon>Pseudomonadota</taxon>
        <taxon>Gammaproteobacteria</taxon>
        <taxon>Legionellales</taxon>
        <taxon>Legionellaceae</taxon>
        <taxon>Legionella</taxon>
    </lineage>
</organism>
<comment type="catalytic activity">
    <reaction evidence="1">
        <text>5-amino-6-(5-phospho-D-ribosylamino)uracil + H2O = 5,6-diaminouracil + D-ribose 5-phosphate</text>
        <dbReference type="Rhea" id="RHEA:55020"/>
        <dbReference type="ChEBI" id="CHEBI:15377"/>
        <dbReference type="ChEBI" id="CHEBI:46252"/>
        <dbReference type="ChEBI" id="CHEBI:58453"/>
        <dbReference type="ChEBI" id="CHEBI:78346"/>
    </reaction>
</comment>
<evidence type="ECO:0000256" key="2">
    <source>
        <dbReference type="ARBA" id="ARBA00000751"/>
    </source>
</evidence>
<accession>A0A0W0WU52</accession>
<feature type="region of interest" description="Disordered" evidence="3">
    <location>
        <begin position="435"/>
        <end position="454"/>
    </location>
</feature>
<dbReference type="Proteomes" id="UP000054725">
    <property type="component" value="Unassembled WGS sequence"/>
</dbReference>
<dbReference type="OrthoDB" id="5650400at2"/>
<evidence type="ECO:0000313" key="5">
    <source>
        <dbReference type="Proteomes" id="UP000054725"/>
    </source>
</evidence>
<gene>
    <name evidence="4" type="ORF">Lnau_0813</name>
</gene>
<dbReference type="InterPro" id="IPR037238">
    <property type="entry name" value="YbiA-like_sf"/>
</dbReference>
<dbReference type="CDD" id="cd15457">
    <property type="entry name" value="NADAR"/>
    <property type="match status" value="1"/>
</dbReference>
<proteinExistence type="predicted"/>
<evidence type="ECO:0000256" key="1">
    <source>
        <dbReference type="ARBA" id="ARBA00000022"/>
    </source>
</evidence>
<reference evidence="4 5" key="1">
    <citation type="submission" date="2015-11" db="EMBL/GenBank/DDBJ databases">
        <title>Genomic analysis of 38 Legionella species identifies large and diverse effector repertoires.</title>
        <authorList>
            <person name="Burstein D."/>
            <person name="Amaro F."/>
            <person name="Zusman T."/>
            <person name="Lifshitz Z."/>
            <person name="Cohen O."/>
            <person name="Gilbert J.A."/>
            <person name="Pupko T."/>
            <person name="Shuman H.A."/>
            <person name="Segal G."/>
        </authorList>
    </citation>
    <scope>NUCLEOTIDE SEQUENCE [LARGE SCALE GENOMIC DNA]</scope>
    <source>
        <strain evidence="4 5">ATCC 49506</strain>
    </source>
</reference>
<dbReference type="RefSeq" id="WP_058503871.1">
    <property type="nucleotide sequence ID" value="NZ_CAAAIF010000001.1"/>
</dbReference>
<name>A0A0W0WU52_9GAMM</name>
<dbReference type="PATRIC" id="fig|45070.6.peg.862"/>
<comment type="caution">
    <text evidence="4">The sequence shown here is derived from an EMBL/GenBank/DDBJ whole genome shotgun (WGS) entry which is preliminary data.</text>
</comment>
<dbReference type="SUPFAM" id="SSF143990">
    <property type="entry name" value="YbiA-like"/>
    <property type="match status" value="1"/>
</dbReference>
<evidence type="ECO:0000256" key="3">
    <source>
        <dbReference type="SAM" id="MobiDB-lite"/>
    </source>
</evidence>
<dbReference type="EMBL" id="LNYO01000013">
    <property type="protein sequence ID" value="KTD35829.1"/>
    <property type="molecule type" value="Genomic_DNA"/>
</dbReference>
<dbReference type="InterPro" id="IPR012816">
    <property type="entry name" value="NADAR"/>
</dbReference>